<feature type="domain" description="Membrane insertase YidC/Oxa/ALB C-terminal" evidence="15">
    <location>
        <begin position="378"/>
        <end position="574"/>
    </location>
</feature>
<feature type="domain" description="Membrane insertase YidC N-terminal" evidence="16">
    <location>
        <begin position="87"/>
        <end position="365"/>
    </location>
</feature>
<evidence type="ECO:0000256" key="13">
    <source>
        <dbReference type="HAMAP-Rule" id="MF_01810"/>
    </source>
</evidence>
<comment type="subcellular location">
    <subcellularLocation>
        <location evidence="1">Cell inner membrane</location>
        <topology evidence="1">Multi-pass membrane protein</topology>
    </subcellularLocation>
    <subcellularLocation>
        <location evidence="13">Cell membrane</location>
        <topology evidence="13">Multi-pass membrane protein</topology>
    </subcellularLocation>
</comment>
<comment type="similarity">
    <text evidence="2 13">Belongs to the OXA1/ALB3/YidC family. Type 1 subfamily.</text>
</comment>
<feature type="transmembrane region" description="Helical" evidence="13">
    <location>
        <begin position="349"/>
        <end position="370"/>
    </location>
</feature>
<evidence type="ECO:0000259" key="16">
    <source>
        <dbReference type="Pfam" id="PF14849"/>
    </source>
</evidence>
<feature type="compositionally biased region" description="Polar residues" evidence="14">
    <location>
        <begin position="41"/>
        <end position="52"/>
    </location>
</feature>
<dbReference type="Proteomes" id="UP001413721">
    <property type="component" value="Unassembled WGS sequence"/>
</dbReference>
<dbReference type="CDD" id="cd19961">
    <property type="entry name" value="EcYidC-like_peri"/>
    <property type="match status" value="1"/>
</dbReference>
<feature type="transmembrane region" description="Helical" evidence="13">
    <location>
        <begin position="6"/>
        <end position="24"/>
    </location>
</feature>
<dbReference type="InterPro" id="IPR019998">
    <property type="entry name" value="Membr_insert_YidC"/>
</dbReference>
<keyword evidence="5 13" id="KW-1003">Cell membrane</keyword>
<dbReference type="InterPro" id="IPR028055">
    <property type="entry name" value="YidC/Oxa/ALB_C"/>
</dbReference>
<protein>
    <recommendedName>
        <fullName evidence="3 13">Membrane protein insertase YidC</fullName>
    </recommendedName>
    <alternativeName>
        <fullName evidence="12 13">Foldase YidC</fullName>
    </alternativeName>
    <alternativeName>
        <fullName evidence="11 13">Membrane integrase YidC</fullName>
    </alternativeName>
    <alternativeName>
        <fullName evidence="13">Membrane protein YidC</fullName>
    </alternativeName>
</protein>
<evidence type="ECO:0000256" key="12">
    <source>
        <dbReference type="ARBA" id="ARBA00033342"/>
    </source>
</evidence>
<evidence type="ECO:0000256" key="14">
    <source>
        <dbReference type="SAM" id="MobiDB-lite"/>
    </source>
</evidence>
<evidence type="ECO:0000259" key="15">
    <source>
        <dbReference type="Pfam" id="PF02096"/>
    </source>
</evidence>
<dbReference type="Gene3D" id="2.70.98.90">
    <property type="match status" value="1"/>
</dbReference>
<reference evidence="17 18" key="1">
    <citation type="submission" date="2024-03" db="EMBL/GenBank/DDBJ databases">
        <title>High-quality draft genome sequencing of Tistrella sp. BH-R2-4.</title>
        <authorList>
            <person name="Dong C."/>
        </authorList>
    </citation>
    <scope>NUCLEOTIDE SEQUENCE [LARGE SCALE GENOMIC DNA]</scope>
    <source>
        <strain evidence="17 18">BH-R2-4</strain>
    </source>
</reference>
<evidence type="ECO:0000256" key="3">
    <source>
        <dbReference type="ARBA" id="ARBA00015325"/>
    </source>
</evidence>
<feature type="transmembrane region" description="Helical" evidence="13">
    <location>
        <begin position="502"/>
        <end position="519"/>
    </location>
</feature>
<feature type="transmembrane region" description="Helical" evidence="13">
    <location>
        <begin position="539"/>
        <end position="560"/>
    </location>
</feature>
<organism evidence="17 18">
    <name type="scientific">Tistrella arctica</name>
    <dbReference type="NCBI Taxonomy" id="3133430"/>
    <lineage>
        <taxon>Bacteria</taxon>
        <taxon>Pseudomonadati</taxon>
        <taxon>Pseudomonadota</taxon>
        <taxon>Alphaproteobacteria</taxon>
        <taxon>Geminicoccales</taxon>
        <taxon>Geminicoccaceae</taxon>
        <taxon>Tistrella</taxon>
    </lineage>
</organism>
<dbReference type="CDD" id="cd20070">
    <property type="entry name" value="5TM_YidC_Alb3"/>
    <property type="match status" value="1"/>
</dbReference>
<evidence type="ECO:0000256" key="6">
    <source>
        <dbReference type="ARBA" id="ARBA00022692"/>
    </source>
</evidence>
<dbReference type="NCBIfam" id="TIGR03592">
    <property type="entry name" value="yidC_oxa1_cterm"/>
    <property type="match status" value="1"/>
</dbReference>
<dbReference type="PANTHER" id="PTHR12428">
    <property type="entry name" value="OXA1"/>
    <property type="match status" value="1"/>
</dbReference>
<dbReference type="PRINTS" id="PR01900">
    <property type="entry name" value="YIDCPROTEIN"/>
</dbReference>
<dbReference type="InterPro" id="IPR047196">
    <property type="entry name" value="YidC_ALB_C"/>
</dbReference>
<keyword evidence="4 13" id="KW-0813">Transport</keyword>
<dbReference type="Pfam" id="PF14849">
    <property type="entry name" value="YidC_periplas"/>
    <property type="match status" value="1"/>
</dbReference>
<dbReference type="HAMAP" id="MF_01810">
    <property type="entry name" value="YidC_type1"/>
    <property type="match status" value="1"/>
</dbReference>
<keyword evidence="9 13" id="KW-0472">Membrane</keyword>
<dbReference type="PRINTS" id="PR00701">
    <property type="entry name" value="60KDINNERMP"/>
</dbReference>
<evidence type="ECO:0000256" key="5">
    <source>
        <dbReference type="ARBA" id="ARBA00022475"/>
    </source>
</evidence>
<sequence length="580" mass="63608">MPEQRNLMIAMVLMIAILFGYYLLVPQPQRPQQPAEIVSTEAGQTASGQTASGQTAPGQAGIPAAPGSGPAAQAPLDRAAALARDPRVRIDAPRISGSISLQGGRIDDVALVDYHETVDNSSPRIELLSPLGSNAAYYTQTGWVASDDSVPLPGPDTRWTADNEVLTPDRPVTLTWDNGQGQTFERVIAIDANYMFTVTDKVVNSGDAALTLYPYSLVSRSGTPTTLGFYILHEGPLGVVNGTLQEYDYDDLAEKQGPISAPSTGGWFGITDKYWLAAVIPDTSDTVTARFGHTVVGGTSKYQVDYLGSAHEVAPGGTASNVSRVFAGAKELDVLDGYGDSLGIEKFDLAIDFGWFYFLTKPIFIVLLWIEGIVGNLGVAILVLTLMTKALFFPLANKSYVAMSKMKKLQPELVKLRERHKDDKVRLNQEMMGLYKKEKVNPAAGCLPILVQIPVFFSLYKVLFVTIEMRHKPFFGWIHDLSAPDPMYITNLFGMLPYTPPHFLAIGIWPVLMAITMFLQQKLNPAPADPMQAKVMMFLPVMFLFLFAGFPAGLVVYWTWNNLLSIGQQWLIMRRMGVKV</sequence>
<keyword evidence="6 13" id="KW-0812">Transmembrane</keyword>
<feature type="transmembrane region" description="Helical" evidence="13">
    <location>
        <begin position="376"/>
        <end position="396"/>
    </location>
</feature>
<evidence type="ECO:0000256" key="11">
    <source>
        <dbReference type="ARBA" id="ARBA00033245"/>
    </source>
</evidence>
<dbReference type="InterPro" id="IPR001708">
    <property type="entry name" value="YidC/ALB3/OXA1/COX18"/>
</dbReference>
<dbReference type="InterPro" id="IPR028053">
    <property type="entry name" value="Membr_insert_YidC_N"/>
</dbReference>
<feature type="region of interest" description="Disordered" evidence="14">
    <location>
        <begin position="34"/>
        <end position="78"/>
    </location>
</feature>
<evidence type="ECO:0000256" key="1">
    <source>
        <dbReference type="ARBA" id="ARBA00004429"/>
    </source>
</evidence>
<name>A0ABU9YMP3_9PROT</name>
<feature type="transmembrane region" description="Helical" evidence="13">
    <location>
        <begin position="440"/>
        <end position="460"/>
    </location>
</feature>
<gene>
    <name evidence="13 17" type="primary">yidC</name>
    <name evidence="17" type="ORF">WG926_17295</name>
</gene>
<accession>A0ABU9YMP3</accession>
<dbReference type="RefSeq" id="WP_345935977.1">
    <property type="nucleotide sequence ID" value="NZ_JBBKTV010000017.1"/>
</dbReference>
<evidence type="ECO:0000256" key="2">
    <source>
        <dbReference type="ARBA" id="ARBA00010527"/>
    </source>
</evidence>
<dbReference type="NCBIfam" id="NF002353">
    <property type="entry name" value="PRK01318.1-4"/>
    <property type="match status" value="1"/>
</dbReference>
<dbReference type="NCBIfam" id="TIGR03593">
    <property type="entry name" value="yidC_nterm"/>
    <property type="match status" value="1"/>
</dbReference>
<evidence type="ECO:0000256" key="7">
    <source>
        <dbReference type="ARBA" id="ARBA00022927"/>
    </source>
</evidence>
<keyword evidence="18" id="KW-1185">Reference proteome</keyword>
<feature type="compositionally biased region" description="Low complexity" evidence="14">
    <location>
        <begin position="53"/>
        <end position="78"/>
    </location>
</feature>
<keyword evidence="7 13" id="KW-0653">Protein transport</keyword>
<evidence type="ECO:0000256" key="9">
    <source>
        <dbReference type="ARBA" id="ARBA00023136"/>
    </source>
</evidence>
<dbReference type="InterPro" id="IPR038221">
    <property type="entry name" value="YidC_periplasmic_sf"/>
</dbReference>
<comment type="subunit">
    <text evidence="13">Interacts with the Sec translocase complex via SecD. Specifically interacts with transmembrane segments of nascent integral membrane proteins during membrane integration.</text>
</comment>
<dbReference type="Pfam" id="PF02096">
    <property type="entry name" value="60KD_IMP"/>
    <property type="match status" value="1"/>
</dbReference>
<comment type="function">
    <text evidence="13">Required for the insertion and/or proper folding and/or complex formation of integral membrane proteins into the membrane. Involved in integration of membrane proteins that insert both dependently and independently of the Sec translocase complex, as well as at least some lipoproteins. Aids folding of multispanning membrane proteins.</text>
</comment>
<evidence type="ECO:0000313" key="17">
    <source>
        <dbReference type="EMBL" id="MEN2990078.1"/>
    </source>
</evidence>
<proteinExistence type="inferred from homology"/>
<evidence type="ECO:0000256" key="10">
    <source>
        <dbReference type="ARBA" id="ARBA00023186"/>
    </source>
</evidence>
<dbReference type="EMBL" id="JBBKTW010000006">
    <property type="protein sequence ID" value="MEN2990078.1"/>
    <property type="molecule type" value="Genomic_DNA"/>
</dbReference>
<dbReference type="PANTHER" id="PTHR12428:SF65">
    <property type="entry name" value="CYTOCHROME C OXIDASE ASSEMBLY PROTEIN COX18, MITOCHONDRIAL"/>
    <property type="match status" value="1"/>
</dbReference>
<keyword evidence="8 13" id="KW-1133">Transmembrane helix</keyword>
<evidence type="ECO:0000313" key="18">
    <source>
        <dbReference type="Proteomes" id="UP001413721"/>
    </source>
</evidence>
<evidence type="ECO:0000256" key="8">
    <source>
        <dbReference type="ARBA" id="ARBA00022989"/>
    </source>
</evidence>
<keyword evidence="10 13" id="KW-0143">Chaperone</keyword>
<evidence type="ECO:0000256" key="4">
    <source>
        <dbReference type="ARBA" id="ARBA00022448"/>
    </source>
</evidence>
<comment type="caution">
    <text evidence="17">The sequence shown here is derived from an EMBL/GenBank/DDBJ whole genome shotgun (WGS) entry which is preliminary data.</text>
</comment>